<dbReference type="AlphaFoldDB" id="A0AA35RJP4"/>
<feature type="region of interest" description="Disordered" evidence="1">
    <location>
        <begin position="1"/>
        <end position="91"/>
    </location>
</feature>
<accession>A0AA35RJP4</accession>
<dbReference type="EMBL" id="CASHTH010001179">
    <property type="protein sequence ID" value="CAI8012379.1"/>
    <property type="molecule type" value="Genomic_DNA"/>
</dbReference>
<feature type="compositionally biased region" description="Basic residues" evidence="1">
    <location>
        <begin position="44"/>
        <end position="55"/>
    </location>
</feature>
<organism evidence="2 3">
    <name type="scientific">Geodia barretti</name>
    <name type="common">Barrett's horny sponge</name>
    <dbReference type="NCBI Taxonomy" id="519541"/>
    <lineage>
        <taxon>Eukaryota</taxon>
        <taxon>Metazoa</taxon>
        <taxon>Porifera</taxon>
        <taxon>Demospongiae</taxon>
        <taxon>Heteroscleromorpha</taxon>
        <taxon>Tetractinellida</taxon>
        <taxon>Astrophorina</taxon>
        <taxon>Geodiidae</taxon>
        <taxon>Geodia</taxon>
    </lineage>
</organism>
<protein>
    <submittedName>
        <fullName evidence="2">Uncharacterized protein</fullName>
    </submittedName>
</protein>
<evidence type="ECO:0000313" key="2">
    <source>
        <dbReference type="EMBL" id="CAI8012379.1"/>
    </source>
</evidence>
<feature type="compositionally biased region" description="Low complexity" evidence="1">
    <location>
        <begin position="32"/>
        <end position="43"/>
    </location>
</feature>
<reference evidence="2" key="1">
    <citation type="submission" date="2023-03" db="EMBL/GenBank/DDBJ databases">
        <authorList>
            <person name="Steffen K."/>
            <person name="Cardenas P."/>
        </authorList>
    </citation>
    <scope>NUCLEOTIDE SEQUENCE</scope>
</reference>
<sequence length="99" mass="11175">MSGANCSPYSPSATFLPTRLSRSPRAPRPARRSPSATTSPSGARSRRIRLRRRRFGPVLRRAPQSPRFTRPAPRPRAASSSTTPRSSAWTRTCRWWCPR</sequence>
<comment type="caution">
    <text evidence="2">The sequence shown here is derived from an EMBL/GenBank/DDBJ whole genome shotgun (WGS) entry which is preliminary data.</text>
</comment>
<evidence type="ECO:0000313" key="3">
    <source>
        <dbReference type="Proteomes" id="UP001174909"/>
    </source>
</evidence>
<feature type="compositionally biased region" description="Polar residues" evidence="1">
    <location>
        <begin position="1"/>
        <end position="15"/>
    </location>
</feature>
<dbReference type="Proteomes" id="UP001174909">
    <property type="component" value="Unassembled WGS sequence"/>
</dbReference>
<evidence type="ECO:0000256" key="1">
    <source>
        <dbReference type="SAM" id="MobiDB-lite"/>
    </source>
</evidence>
<name>A0AA35RJP4_GEOBA</name>
<feature type="compositionally biased region" description="Low complexity" evidence="1">
    <location>
        <begin position="56"/>
        <end position="91"/>
    </location>
</feature>
<keyword evidence="3" id="KW-1185">Reference proteome</keyword>
<proteinExistence type="predicted"/>
<gene>
    <name evidence="2" type="ORF">GBAR_LOCUS7934</name>
</gene>